<keyword evidence="3" id="KW-0234">DNA repair</keyword>
<dbReference type="Gene3D" id="1.10.1670.40">
    <property type="match status" value="1"/>
</dbReference>
<evidence type="ECO:0000256" key="1">
    <source>
        <dbReference type="ARBA" id="ARBA00010817"/>
    </source>
</evidence>
<evidence type="ECO:0000313" key="6">
    <source>
        <dbReference type="EMBL" id="TGZ80378.1"/>
    </source>
</evidence>
<dbReference type="InterPro" id="IPR003265">
    <property type="entry name" value="HhH-GPD_domain"/>
</dbReference>
<sequence>MKASKITKAASTKGKTAALKSAEKSSGVFGKLEKEEKERPVDFSGTNIHLLSEDGKAVVHPPSETQHQTSTTTAENVLEKAIAHILSIAPQLETLIKAHPCAPYQPTSLASDILDPFASLCSGIISQQVSGAAAATIKARFIQLFNLTGSKFPTPTQVLEKDIPTLRTAGLSQRKAEYITSLAEAFIAGDLSQEILMKGSDDEVKERLVKVRGIGEWSAEMFLLFHLRRVDVFSVGDLGIQRGMAVLMGRDVARLKNAKGKWKYMSEKEMREIAERFRPYRSIFMWYMWKLSDTQVESMTVASKAKKATTVKKGRKKKDEEESASEEGIE</sequence>
<reference evidence="6 7" key="1">
    <citation type="submission" date="2019-04" db="EMBL/GenBank/DDBJ databases">
        <title>Comparative genomics and transcriptomics to analyze fruiting body development in filamentous ascomycetes.</title>
        <authorList>
            <consortium name="DOE Joint Genome Institute"/>
            <person name="Lutkenhaus R."/>
            <person name="Traeger S."/>
            <person name="Breuer J."/>
            <person name="Kuo A."/>
            <person name="Lipzen A."/>
            <person name="Pangilinan J."/>
            <person name="Dilworth D."/>
            <person name="Sandor L."/>
            <person name="Poggeler S."/>
            <person name="Barry K."/>
            <person name="Grigoriev I.V."/>
            <person name="Nowrousian M."/>
        </authorList>
    </citation>
    <scope>NUCLEOTIDE SEQUENCE [LARGE SCALE GENOMIC DNA]</scope>
    <source>
        <strain evidence="6 7">CBS 389.68</strain>
    </source>
</reference>
<dbReference type="InterPro" id="IPR011257">
    <property type="entry name" value="DNA_glycosylase"/>
</dbReference>
<dbReference type="GO" id="GO:0006307">
    <property type="term" value="P:DNA alkylation repair"/>
    <property type="evidence" value="ECO:0007669"/>
    <property type="project" value="TreeGrafter"/>
</dbReference>
<dbReference type="AlphaFoldDB" id="A0A4S2MUW5"/>
<protein>
    <submittedName>
        <fullName evidence="6">DNA glycosylase</fullName>
    </submittedName>
</protein>
<dbReference type="GO" id="GO:0032993">
    <property type="term" value="C:protein-DNA complex"/>
    <property type="evidence" value="ECO:0007669"/>
    <property type="project" value="TreeGrafter"/>
</dbReference>
<feature type="domain" description="HhH-GPD" evidence="5">
    <location>
        <begin position="125"/>
        <end position="293"/>
    </location>
</feature>
<dbReference type="PANTHER" id="PTHR43003:SF5">
    <property type="entry name" value="DNA-3-METHYLADENINE GLYCOSYLASE"/>
    <property type="match status" value="1"/>
</dbReference>
<dbReference type="GO" id="GO:0006285">
    <property type="term" value="P:base-excision repair, AP site formation"/>
    <property type="evidence" value="ECO:0007669"/>
    <property type="project" value="UniProtKB-ARBA"/>
</dbReference>
<dbReference type="GO" id="GO:0043916">
    <property type="term" value="F:DNA-7-methylguanine glycosylase activity"/>
    <property type="evidence" value="ECO:0007669"/>
    <property type="project" value="TreeGrafter"/>
</dbReference>
<dbReference type="FunFam" id="1.10.340.30:FF:000004">
    <property type="entry name" value="DNA-3-methyladenine glycosylase II"/>
    <property type="match status" value="1"/>
</dbReference>
<dbReference type="Gene3D" id="1.10.340.30">
    <property type="entry name" value="Hypothetical protein, domain 2"/>
    <property type="match status" value="1"/>
</dbReference>
<feature type="compositionally biased region" description="Basic residues" evidence="4">
    <location>
        <begin position="304"/>
        <end position="316"/>
    </location>
</feature>
<proteinExistence type="inferred from homology"/>
<evidence type="ECO:0000256" key="2">
    <source>
        <dbReference type="ARBA" id="ARBA00022763"/>
    </source>
</evidence>
<keyword evidence="2" id="KW-0227">DNA damage</keyword>
<organism evidence="6 7">
    <name type="scientific">Ascodesmis nigricans</name>
    <dbReference type="NCBI Taxonomy" id="341454"/>
    <lineage>
        <taxon>Eukaryota</taxon>
        <taxon>Fungi</taxon>
        <taxon>Dikarya</taxon>
        <taxon>Ascomycota</taxon>
        <taxon>Pezizomycotina</taxon>
        <taxon>Pezizomycetes</taxon>
        <taxon>Pezizales</taxon>
        <taxon>Ascodesmidaceae</taxon>
        <taxon>Ascodesmis</taxon>
    </lineage>
</organism>
<dbReference type="SUPFAM" id="SSF48150">
    <property type="entry name" value="DNA-glycosylase"/>
    <property type="match status" value="1"/>
</dbReference>
<dbReference type="GO" id="GO:0005634">
    <property type="term" value="C:nucleus"/>
    <property type="evidence" value="ECO:0007669"/>
    <property type="project" value="TreeGrafter"/>
</dbReference>
<evidence type="ECO:0000256" key="4">
    <source>
        <dbReference type="SAM" id="MobiDB-lite"/>
    </source>
</evidence>
<dbReference type="Proteomes" id="UP000298138">
    <property type="component" value="Unassembled WGS sequence"/>
</dbReference>
<comment type="similarity">
    <text evidence="1">Belongs to the alkylbase DNA glycosidase AlkA family.</text>
</comment>
<keyword evidence="7" id="KW-1185">Reference proteome</keyword>
<feature type="region of interest" description="Disordered" evidence="4">
    <location>
        <begin position="1"/>
        <end position="30"/>
    </location>
</feature>
<dbReference type="SMART" id="SM00478">
    <property type="entry name" value="ENDO3c"/>
    <property type="match status" value="1"/>
</dbReference>
<evidence type="ECO:0000259" key="5">
    <source>
        <dbReference type="SMART" id="SM00478"/>
    </source>
</evidence>
<dbReference type="InterPro" id="IPR051912">
    <property type="entry name" value="Alkylbase_DNA_Glycosylase/TA"/>
</dbReference>
<accession>A0A4S2MUW5</accession>
<evidence type="ECO:0000256" key="3">
    <source>
        <dbReference type="ARBA" id="ARBA00023204"/>
    </source>
</evidence>
<dbReference type="CDD" id="cd00056">
    <property type="entry name" value="ENDO3c"/>
    <property type="match status" value="1"/>
</dbReference>
<feature type="region of interest" description="Disordered" evidence="4">
    <location>
        <begin position="302"/>
        <end position="330"/>
    </location>
</feature>
<dbReference type="STRING" id="341454.A0A4S2MUW5"/>
<name>A0A4S2MUW5_9PEZI</name>
<feature type="compositionally biased region" description="Low complexity" evidence="4">
    <location>
        <begin position="1"/>
        <end position="20"/>
    </location>
</feature>
<dbReference type="GO" id="GO:0008725">
    <property type="term" value="F:DNA-3-methyladenine glycosylase activity"/>
    <property type="evidence" value="ECO:0007669"/>
    <property type="project" value="TreeGrafter"/>
</dbReference>
<dbReference type="Pfam" id="PF00730">
    <property type="entry name" value="HhH-GPD"/>
    <property type="match status" value="1"/>
</dbReference>
<gene>
    <name evidence="6" type="ORF">EX30DRAFT_307658</name>
</gene>
<dbReference type="FunCoup" id="A0A4S2MUW5">
    <property type="interactions" value="57"/>
</dbReference>
<feature type="compositionally biased region" description="Acidic residues" evidence="4">
    <location>
        <begin position="321"/>
        <end position="330"/>
    </location>
</feature>
<dbReference type="InParanoid" id="A0A4S2MUW5"/>
<dbReference type="PANTHER" id="PTHR43003">
    <property type="entry name" value="DNA-3-METHYLADENINE GLYCOSYLASE"/>
    <property type="match status" value="1"/>
</dbReference>
<dbReference type="EMBL" id="ML220125">
    <property type="protein sequence ID" value="TGZ80378.1"/>
    <property type="molecule type" value="Genomic_DNA"/>
</dbReference>
<dbReference type="OrthoDB" id="415889at2759"/>
<dbReference type="GO" id="GO:0032131">
    <property type="term" value="F:alkylated DNA binding"/>
    <property type="evidence" value="ECO:0007669"/>
    <property type="project" value="TreeGrafter"/>
</dbReference>
<evidence type="ECO:0000313" key="7">
    <source>
        <dbReference type="Proteomes" id="UP000298138"/>
    </source>
</evidence>